<evidence type="ECO:0000313" key="4">
    <source>
        <dbReference type="Proteomes" id="UP000564644"/>
    </source>
</evidence>
<comment type="caution">
    <text evidence="3">The sequence shown here is derived from an EMBL/GenBank/DDBJ whole genome shotgun (WGS) entry which is preliminary data.</text>
</comment>
<keyword evidence="4" id="KW-1185">Reference proteome</keyword>
<dbReference type="AlphaFoldDB" id="A0A7X0SLX4"/>
<dbReference type="Proteomes" id="UP000564644">
    <property type="component" value="Unassembled WGS sequence"/>
</dbReference>
<dbReference type="RefSeq" id="WP_185129961.1">
    <property type="nucleotide sequence ID" value="NZ_JACJVO010000018.1"/>
</dbReference>
<evidence type="ECO:0000256" key="1">
    <source>
        <dbReference type="ARBA" id="ARBA00022729"/>
    </source>
</evidence>
<feature type="domain" description="SLH" evidence="2">
    <location>
        <begin position="104"/>
        <end position="167"/>
    </location>
</feature>
<dbReference type="PROSITE" id="PS51272">
    <property type="entry name" value="SLH"/>
    <property type="match status" value="1"/>
</dbReference>
<accession>A0A7X0SLX4</accession>
<sequence>MRDSSYNSSTQVNSQIPFQGGEKKVMKKSLSFLVALALVFGLFASMAAAADTDLTTAQKYQQLVDNKVLKGTTDGDPHLTSNLTRAEFATIAVAIAGLQEDTASTSAFKDVKAGQWWTGAIQAAYNAGLVNGVGNNLFSPKANVTVQEIIKVAVGIAGLTPVADATVDGAAAWAGPYIKAAQDAGLPVPTNYTAAATRGQTIDLAYAVYLSKQVKPLSDVKAVVNADDTITVTGKTAGGVDGVKVAVGTADAAAATLNADGTFTYTTAKQAVGSYDLTVTAYKGDTSVSSSKVSATIDGFTVSSVTVLNGKQIAVKFNKAVQEGTSVGGTSYNIADNATNDANSYFLLAGKDPSNVSVSDDKMTVTLTYASFLSSKDAFVQFEVKGDLKSASGQTNAGYKQAIQLSDSTAPTVTGTTFAGTVATLTFSEPVPTATLGTISVNGSEIGTDTAASIYYVPVSDGLAGSEAKAVEIHGLSVATNYNVYIVGGKDIFGNYFDYNGTVNVPNDNVAPTITSLTVAGSVVTVKFSEAVSNAGKAVLSGEADVNGVPASDNLSATYDLSGWLDGATFRNISVKISGYKDLVANPGLDYSSNVSIGLDQTNPTFQAVTTDGQNFVFKFNEELNHAFNTGAPITYKYTNTDGVVFTNQTLSGTRTIGYDANNDNNGVADDTGEWNYLVVDSDNSTTNNVPAGKYEFTINSGAVKDLAGNSSDAATAVITVSGSSSSGGLALSAVYTSFTNSTNPTNYQNLKNNQLVLEFNKELAAANDVSKYQINGSALPNGSTSTFIYDKKHVLVELPDGSIQATGTRTVSVTGLAASDGDTLGSTKSATPILNENVRPVAQSVVIASDSTLNVTFSETLGNGVGNNGTPSGSISGVEVWINGVKSAASFTYGYSNNVLTISSSTANTFNATQSIQVKFIGSNVADMKGNTVADITLNK</sequence>
<gene>
    <name evidence="3" type="ORF">H7C18_15355</name>
</gene>
<keyword evidence="1" id="KW-0732">Signal</keyword>
<dbReference type="Gene3D" id="2.60.40.1220">
    <property type="match status" value="1"/>
</dbReference>
<reference evidence="3 4" key="1">
    <citation type="submission" date="2020-08" db="EMBL/GenBank/DDBJ databases">
        <title>Cohnella phylogeny.</title>
        <authorList>
            <person name="Dunlap C."/>
        </authorList>
    </citation>
    <scope>NUCLEOTIDE SEQUENCE [LARGE SCALE GENOMIC DNA]</scope>
    <source>
        <strain evidence="3 4">CBP 2801</strain>
    </source>
</reference>
<organism evidence="3 4">
    <name type="scientific">Cohnella zeiphila</name>
    <dbReference type="NCBI Taxonomy" id="2761120"/>
    <lineage>
        <taxon>Bacteria</taxon>
        <taxon>Bacillati</taxon>
        <taxon>Bacillota</taxon>
        <taxon>Bacilli</taxon>
        <taxon>Bacillales</taxon>
        <taxon>Paenibacillaceae</taxon>
        <taxon>Cohnella</taxon>
    </lineage>
</organism>
<name>A0A7X0SLX4_9BACL</name>
<protein>
    <submittedName>
        <fullName evidence="3">S-layer homology domain-containing protein</fullName>
    </submittedName>
</protein>
<evidence type="ECO:0000259" key="2">
    <source>
        <dbReference type="PROSITE" id="PS51272"/>
    </source>
</evidence>
<dbReference type="InterPro" id="IPR014755">
    <property type="entry name" value="Cu-Rt/internalin_Ig-like"/>
</dbReference>
<dbReference type="EMBL" id="JACJVO010000018">
    <property type="protein sequence ID" value="MBB6732296.1"/>
    <property type="molecule type" value="Genomic_DNA"/>
</dbReference>
<evidence type="ECO:0000313" key="3">
    <source>
        <dbReference type="EMBL" id="MBB6732296.1"/>
    </source>
</evidence>
<dbReference type="InterPro" id="IPR001119">
    <property type="entry name" value="SLH_dom"/>
</dbReference>
<dbReference type="Pfam" id="PF00395">
    <property type="entry name" value="SLH"/>
    <property type="match status" value="1"/>
</dbReference>
<proteinExistence type="predicted"/>